<dbReference type="InterPro" id="IPR020449">
    <property type="entry name" value="Tscrpt_reg_AraC-type_HTH"/>
</dbReference>
<comment type="caution">
    <text evidence="5">The sequence shown here is derived from an EMBL/GenBank/DDBJ whole genome shotgun (WGS) entry which is preliminary data.</text>
</comment>
<gene>
    <name evidence="5" type="ORF">BACINT_03531</name>
</gene>
<organism evidence="5 6">
    <name type="scientific">Bacteroides intestinalis DSM 17393</name>
    <dbReference type="NCBI Taxonomy" id="471870"/>
    <lineage>
        <taxon>Bacteria</taxon>
        <taxon>Pseudomonadati</taxon>
        <taxon>Bacteroidota</taxon>
        <taxon>Bacteroidia</taxon>
        <taxon>Bacteroidales</taxon>
        <taxon>Bacteroidaceae</taxon>
        <taxon>Bacteroides</taxon>
    </lineage>
</organism>
<dbReference type="SUPFAM" id="SSF46689">
    <property type="entry name" value="Homeodomain-like"/>
    <property type="match status" value="1"/>
</dbReference>
<dbReference type="Pfam" id="PF12833">
    <property type="entry name" value="HTH_18"/>
    <property type="match status" value="1"/>
</dbReference>
<reference evidence="5 6" key="1">
    <citation type="submission" date="2008-04" db="EMBL/GenBank/DDBJ databases">
        <title>Draft genome sequence of Bacteroides intestinalis (DSM 17393).</title>
        <authorList>
            <person name="Sudarsanam P."/>
            <person name="Ley R."/>
            <person name="Guruge J."/>
            <person name="Turnbaugh P.J."/>
            <person name="Mahowald M."/>
            <person name="Liep D."/>
            <person name="Gordon J."/>
        </authorList>
    </citation>
    <scope>NUCLEOTIDE SEQUENCE [LARGE SCALE GENOMIC DNA]</scope>
    <source>
        <strain evidence="5 6">DSM 17393</strain>
    </source>
</reference>
<evidence type="ECO:0000313" key="6">
    <source>
        <dbReference type="Proteomes" id="UP000004596"/>
    </source>
</evidence>
<dbReference type="eggNOG" id="COG2207">
    <property type="taxonomic scope" value="Bacteria"/>
</dbReference>
<keyword evidence="1" id="KW-0805">Transcription regulation</keyword>
<dbReference type="PRINTS" id="PR00032">
    <property type="entry name" value="HTHARAC"/>
</dbReference>
<keyword evidence="2" id="KW-0238">DNA-binding</keyword>
<reference evidence="5 6" key="2">
    <citation type="submission" date="2008-04" db="EMBL/GenBank/DDBJ databases">
        <authorList>
            <person name="Fulton L."/>
            <person name="Clifton S."/>
            <person name="Fulton B."/>
            <person name="Xu J."/>
            <person name="Minx P."/>
            <person name="Pepin K.H."/>
            <person name="Johnson M."/>
            <person name="Thiruvilangam P."/>
            <person name="Bhonagiri V."/>
            <person name="Nash W.E."/>
            <person name="Mardis E.R."/>
            <person name="Wilson R.K."/>
        </authorList>
    </citation>
    <scope>NUCLEOTIDE SEQUENCE [LARGE SCALE GENOMIC DNA]</scope>
    <source>
        <strain evidence="5 6">DSM 17393</strain>
    </source>
</reference>
<evidence type="ECO:0000259" key="4">
    <source>
        <dbReference type="PROSITE" id="PS01124"/>
    </source>
</evidence>
<dbReference type="InterPro" id="IPR009057">
    <property type="entry name" value="Homeodomain-like_sf"/>
</dbReference>
<dbReference type="GO" id="GO:0003700">
    <property type="term" value="F:DNA-binding transcription factor activity"/>
    <property type="evidence" value="ECO:0007669"/>
    <property type="project" value="InterPro"/>
</dbReference>
<feature type="domain" description="HTH araC/xylS-type" evidence="4">
    <location>
        <begin position="31"/>
        <end position="75"/>
    </location>
</feature>
<accession>B3CBE4</accession>
<protein>
    <submittedName>
        <fullName evidence="5">Transcriptional regulator, AraC family</fullName>
    </submittedName>
</protein>
<proteinExistence type="predicted"/>
<dbReference type="AlphaFoldDB" id="B3CBE4"/>
<evidence type="ECO:0000256" key="1">
    <source>
        <dbReference type="ARBA" id="ARBA00023015"/>
    </source>
</evidence>
<name>B3CBE4_9BACE</name>
<dbReference type="Gene3D" id="6.10.250.690">
    <property type="match status" value="1"/>
</dbReference>
<dbReference type="PROSITE" id="PS01124">
    <property type="entry name" value="HTH_ARAC_FAMILY_2"/>
    <property type="match status" value="1"/>
</dbReference>
<sequence>MLEGLKIGADDYRAKSFSINLLRASINWLIAARILKESEHSITEIADMTGFCDAKCFREVFRKHFGVSLSEYRGKGMA</sequence>
<dbReference type="InterPro" id="IPR018060">
    <property type="entry name" value="HTH_AraC"/>
</dbReference>
<dbReference type="GO" id="GO:0043565">
    <property type="term" value="F:sequence-specific DNA binding"/>
    <property type="evidence" value="ECO:0007669"/>
    <property type="project" value="InterPro"/>
</dbReference>
<dbReference type="EMBL" id="ABJL02000008">
    <property type="protein sequence ID" value="EDV04396.1"/>
    <property type="molecule type" value="Genomic_DNA"/>
</dbReference>
<keyword evidence="3" id="KW-0804">Transcription</keyword>
<evidence type="ECO:0000256" key="3">
    <source>
        <dbReference type="ARBA" id="ARBA00023163"/>
    </source>
</evidence>
<evidence type="ECO:0000256" key="2">
    <source>
        <dbReference type="ARBA" id="ARBA00023125"/>
    </source>
</evidence>
<dbReference type="Gene3D" id="1.10.10.60">
    <property type="entry name" value="Homeodomain-like"/>
    <property type="match status" value="1"/>
</dbReference>
<dbReference type="Proteomes" id="UP000004596">
    <property type="component" value="Unassembled WGS sequence"/>
</dbReference>
<evidence type="ECO:0000313" key="5">
    <source>
        <dbReference type="EMBL" id="EDV04396.1"/>
    </source>
</evidence>
<dbReference type="STRING" id="471870.BACINT_03531"/>